<keyword evidence="8" id="KW-1185">Reference proteome</keyword>
<evidence type="ECO:0000256" key="3">
    <source>
        <dbReference type="ARBA" id="ARBA00023125"/>
    </source>
</evidence>
<dbReference type="Pfam" id="PF00847">
    <property type="entry name" value="AP2"/>
    <property type="match status" value="1"/>
</dbReference>
<dbReference type="SUPFAM" id="SSF54171">
    <property type="entry name" value="DNA-binding domain"/>
    <property type="match status" value="1"/>
</dbReference>
<proteinExistence type="predicted"/>
<feature type="non-terminal residue" evidence="7">
    <location>
        <position position="96"/>
    </location>
</feature>
<evidence type="ECO:0000259" key="6">
    <source>
        <dbReference type="PROSITE" id="PS51032"/>
    </source>
</evidence>
<comment type="subcellular location">
    <subcellularLocation>
        <location evidence="1">Nucleus</location>
    </subcellularLocation>
</comment>
<organism evidence="7 8">
    <name type="scientific">Genlisea aurea</name>
    <dbReference type="NCBI Taxonomy" id="192259"/>
    <lineage>
        <taxon>Eukaryota</taxon>
        <taxon>Viridiplantae</taxon>
        <taxon>Streptophyta</taxon>
        <taxon>Embryophyta</taxon>
        <taxon>Tracheophyta</taxon>
        <taxon>Spermatophyta</taxon>
        <taxon>Magnoliopsida</taxon>
        <taxon>eudicotyledons</taxon>
        <taxon>Gunneridae</taxon>
        <taxon>Pentapetalae</taxon>
        <taxon>asterids</taxon>
        <taxon>lamiids</taxon>
        <taxon>Lamiales</taxon>
        <taxon>Lentibulariaceae</taxon>
        <taxon>Genlisea</taxon>
    </lineage>
</organism>
<dbReference type="EMBL" id="AUSU01008213">
    <property type="protein sequence ID" value="EPS59627.1"/>
    <property type="molecule type" value="Genomic_DNA"/>
</dbReference>
<evidence type="ECO:0000256" key="5">
    <source>
        <dbReference type="ARBA" id="ARBA00023242"/>
    </source>
</evidence>
<dbReference type="OrthoDB" id="10038011at2759"/>
<dbReference type="AlphaFoldDB" id="S8DJF3"/>
<evidence type="ECO:0000256" key="4">
    <source>
        <dbReference type="ARBA" id="ARBA00023163"/>
    </source>
</evidence>
<dbReference type="GO" id="GO:0003700">
    <property type="term" value="F:DNA-binding transcription factor activity"/>
    <property type="evidence" value="ECO:0007669"/>
    <property type="project" value="InterPro"/>
</dbReference>
<dbReference type="SMART" id="SM00380">
    <property type="entry name" value="AP2"/>
    <property type="match status" value="1"/>
</dbReference>
<dbReference type="Proteomes" id="UP000015453">
    <property type="component" value="Unassembled WGS sequence"/>
</dbReference>
<evidence type="ECO:0000256" key="2">
    <source>
        <dbReference type="ARBA" id="ARBA00023015"/>
    </source>
</evidence>
<feature type="non-terminal residue" evidence="7">
    <location>
        <position position="1"/>
    </location>
</feature>
<dbReference type="InterPro" id="IPR016177">
    <property type="entry name" value="DNA-bd_dom_sf"/>
</dbReference>
<evidence type="ECO:0000313" key="7">
    <source>
        <dbReference type="EMBL" id="EPS59627.1"/>
    </source>
</evidence>
<dbReference type="GO" id="GO:0009873">
    <property type="term" value="P:ethylene-activated signaling pathway"/>
    <property type="evidence" value="ECO:0007669"/>
    <property type="project" value="InterPro"/>
</dbReference>
<dbReference type="InterPro" id="IPR044808">
    <property type="entry name" value="ERF_plant"/>
</dbReference>
<comment type="caution">
    <text evidence="7">The sequence shown here is derived from an EMBL/GenBank/DDBJ whole genome shotgun (WGS) entry which is preliminary data.</text>
</comment>
<dbReference type="PANTHER" id="PTHR31190">
    <property type="entry name" value="DNA-BINDING DOMAIN"/>
    <property type="match status" value="1"/>
</dbReference>
<keyword evidence="5" id="KW-0539">Nucleus</keyword>
<dbReference type="CDD" id="cd00018">
    <property type="entry name" value="AP2"/>
    <property type="match status" value="1"/>
</dbReference>
<dbReference type="PRINTS" id="PR00367">
    <property type="entry name" value="ETHRSPELEMNT"/>
</dbReference>
<gene>
    <name evidence="7" type="ORF">M569_15178</name>
</gene>
<accession>S8DJF3</accession>
<evidence type="ECO:0000313" key="8">
    <source>
        <dbReference type="Proteomes" id="UP000015453"/>
    </source>
</evidence>
<dbReference type="PROSITE" id="PS51032">
    <property type="entry name" value="AP2_ERF"/>
    <property type="match status" value="1"/>
</dbReference>
<dbReference type="PANTHER" id="PTHR31190:SF230">
    <property type="entry name" value="ETHYLENE-RESPONSIVE TRANSCRIPTION FACTOR ERF098-LIKE"/>
    <property type="match status" value="1"/>
</dbReference>
<dbReference type="GO" id="GO:0003677">
    <property type="term" value="F:DNA binding"/>
    <property type="evidence" value="ECO:0007669"/>
    <property type="project" value="UniProtKB-KW"/>
</dbReference>
<name>S8DJF3_9LAMI</name>
<protein>
    <submittedName>
        <fullName evidence="7">Ethylene-responsive-element-binding factor 13</fullName>
    </submittedName>
</protein>
<reference evidence="7 8" key="1">
    <citation type="journal article" date="2013" name="BMC Genomics">
        <title>The miniature genome of a carnivorous plant Genlisea aurea contains a low number of genes and short non-coding sequences.</title>
        <authorList>
            <person name="Leushkin E.V."/>
            <person name="Sutormin R.A."/>
            <person name="Nabieva E.R."/>
            <person name="Penin A.A."/>
            <person name="Kondrashov A.S."/>
            <person name="Logacheva M.D."/>
        </authorList>
    </citation>
    <scope>NUCLEOTIDE SEQUENCE [LARGE SCALE GENOMIC DNA]</scope>
</reference>
<dbReference type="InterPro" id="IPR001471">
    <property type="entry name" value="AP2/ERF_dom"/>
</dbReference>
<keyword evidence="4" id="KW-0804">Transcription</keyword>
<evidence type="ECO:0000256" key="1">
    <source>
        <dbReference type="ARBA" id="ARBA00004123"/>
    </source>
</evidence>
<dbReference type="GO" id="GO:0005634">
    <property type="term" value="C:nucleus"/>
    <property type="evidence" value="ECO:0007669"/>
    <property type="project" value="UniProtKB-SubCell"/>
</dbReference>
<keyword evidence="3" id="KW-0238">DNA-binding</keyword>
<dbReference type="InterPro" id="IPR036955">
    <property type="entry name" value="AP2/ERF_dom_sf"/>
</dbReference>
<sequence length="96" mass="11043">ERKGMGDRGEIRYVGVRKRNGGKFAAEIRDIYGTGGRKWLGTYDTAEKAAKAYDRAAYEMRGRFALLNFPSDYNLPRRDAVVFEYLDDKILEDLLD</sequence>
<dbReference type="Gene3D" id="3.30.730.10">
    <property type="entry name" value="AP2/ERF domain"/>
    <property type="match status" value="1"/>
</dbReference>
<keyword evidence="2" id="KW-0805">Transcription regulation</keyword>
<feature type="domain" description="AP2/ERF" evidence="6">
    <location>
        <begin position="12"/>
        <end position="70"/>
    </location>
</feature>